<reference evidence="9" key="1">
    <citation type="submission" date="2018-05" db="EMBL/GenBank/DDBJ databases">
        <authorList>
            <person name="Lanie J.A."/>
            <person name="Ng W.-L."/>
            <person name="Kazmierczak K.M."/>
            <person name="Andrzejewski T.M."/>
            <person name="Davidsen T.M."/>
            <person name="Wayne K.J."/>
            <person name="Tettelin H."/>
            <person name="Glass J.I."/>
            <person name="Rusch D."/>
            <person name="Podicherti R."/>
            <person name="Tsui H.-C.T."/>
            <person name="Winkler M.E."/>
        </authorList>
    </citation>
    <scope>NUCLEOTIDE SEQUENCE</scope>
</reference>
<dbReference type="GO" id="GO:0008453">
    <property type="term" value="F:alanine-glyoxylate transaminase activity"/>
    <property type="evidence" value="ECO:0007669"/>
    <property type="project" value="UniProtKB-EC"/>
</dbReference>
<dbReference type="AlphaFoldDB" id="A0A382P8N2"/>
<keyword evidence="7" id="KW-0808">Transferase</keyword>
<dbReference type="Pfam" id="PF00202">
    <property type="entry name" value="Aminotran_3"/>
    <property type="match status" value="1"/>
</dbReference>
<organism evidence="9">
    <name type="scientific">marine metagenome</name>
    <dbReference type="NCBI Taxonomy" id="408172"/>
    <lineage>
        <taxon>unclassified sequences</taxon>
        <taxon>metagenomes</taxon>
        <taxon>ecological metagenomes</taxon>
    </lineage>
</organism>
<evidence type="ECO:0000313" key="9">
    <source>
        <dbReference type="EMBL" id="SVC69098.1"/>
    </source>
</evidence>
<comment type="subunit">
    <text evidence="4">Homotetramer.</text>
</comment>
<keyword evidence="6" id="KW-0032">Aminotransferase</keyword>
<dbReference type="Gene3D" id="3.40.640.10">
    <property type="entry name" value="Type I PLP-dependent aspartate aminotransferase-like (Major domain)"/>
    <property type="match status" value="1"/>
</dbReference>
<evidence type="ECO:0000256" key="4">
    <source>
        <dbReference type="ARBA" id="ARBA00011881"/>
    </source>
</evidence>
<dbReference type="InterPro" id="IPR015422">
    <property type="entry name" value="PyrdxlP-dep_Trfase_small"/>
</dbReference>
<comment type="subcellular location">
    <subcellularLocation>
        <location evidence="2">Mitochondrion</location>
    </subcellularLocation>
</comment>
<dbReference type="InterPro" id="IPR015424">
    <property type="entry name" value="PyrdxlP-dep_Trfase"/>
</dbReference>
<dbReference type="EMBL" id="UINC01105279">
    <property type="protein sequence ID" value="SVC69098.1"/>
    <property type="molecule type" value="Genomic_DNA"/>
</dbReference>
<evidence type="ECO:0000256" key="7">
    <source>
        <dbReference type="ARBA" id="ARBA00022679"/>
    </source>
</evidence>
<evidence type="ECO:0000256" key="5">
    <source>
        <dbReference type="ARBA" id="ARBA00013049"/>
    </source>
</evidence>
<dbReference type="InterPro" id="IPR005814">
    <property type="entry name" value="Aminotrans_3"/>
</dbReference>
<proteinExistence type="inferred from homology"/>
<evidence type="ECO:0000256" key="2">
    <source>
        <dbReference type="ARBA" id="ARBA00004173"/>
    </source>
</evidence>
<protein>
    <recommendedName>
        <fullName evidence="5">alanine--glyoxylate transaminase</fullName>
        <ecNumber evidence="5">2.6.1.44</ecNumber>
    </recommendedName>
</protein>
<name>A0A382P8N2_9ZZZZ</name>
<dbReference type="Gene3D" id="3.90.1150.10">
    <property type="entry name" value="Aspartate Aminotransferase, domain 1"/>
    <property type="match status" value="1"/>
</dbReference>
<gene>
    <name evidence="9" type="ORF">METZ01_LOCUS321952</name>
</gene>
<accession>A0A382P8N2</accession>
<dbReference type="PANTHER" id="PTHR45688:SF3">
    <property type="entry name" value="ALANINE--GLYOXYLATE AMINOTRANSFERASE 2, MITOCHONDRIAL"/>
    <property type="match status" value="1"/>
</dbReference>
<feature type="non-terminal residue" evidence="9">
    <location>
        <position position="201"/>
    </location>
</feature>
<evidence type="ECO:0000256" key="3">
    <source>
        <dbReference type="ARBA" id="ARBA00008954"/>
    </source>
</evidence>
<evidence type="ECO:0000256" key="6">
    <source>
        <dbReference type="ARBA" id="ARBA00022576"/>
    </source>
</evidence>
<dbReference type="SUPFAM" id="SSF53383">
    <property type="entry name" value="PLP-dependent transferases"/>
    <property type="match status" value="1"/>
</dbReference>
<comment type="similarity">
    <text evidence="3">Belongs to the class-III pyridoxal-phosphate-dependent aminotransferase family.</text>
</comment>
<sequence length="201" mass="22134">METTGAETMLKSQAVMAGQREFIFPAVKALYDEPVVIAEAEGVRVRDVDGKEYLDLFGGILTTSVGHCNPKVVARSQEQMARLGHTSTLYVTEPQVEAAQRLADIAPGQLSQTFFTNSGTEAIETAIHMACLHTDRTEIIALRQAYHGRSFLASNITAVSSWRPMASTFPGIKHTITPYEYRCPFKQPCDESCTDAFINDL</sequence>
<dbReference type="GO" id="GO:0005739">
    <property type="term" value="C:mitochondrion"/>
    <property type="evidence" value="ECO:0007669"/>
    <property type="project" value="UniProtKB-SubCell"/>
</dbReference>
<keyword evidence="8" id="KW-0663">Pyridoxal phosphate</keyword>
<dbReference type="EC" id="2.6.1.44" evidence="5"/>
<dbReference type="InterPro" id="IPR015421">
    <property type="entry name" value="PyrdxlP-dep_Trfase_major"/>
</dbReference>
<comment type="cofactor">
    <cofactor evidence="1">
        <name>pyridoxal 5'-phosphate</name>
        <dbReference type="ChEBI" id="CHEBI:597326"/>
    </cofactor>
</comment>
<evidence type="ECO:0000256" key="1">
    <source>
        <dbReference type="ARBA" id="ARBA00001933"/>
    </source>
</evidence>
<dbReference type="GO" id="GO:0030170">
    <property type="term" value="F:pyridoxal phosphate binding"/>
    <property type="evidence" value="ECO:0007669"/>
    <property type="project" value="InterPro"/>
</dbReference>
<dbReference type="PANTHER" id="PTHR45688">
    <property type="match status" value="1"/>
</dbReference>
<evidence type="ECO:0000256" key="8">
    <source>
        <dbReference type="ARBA" id="ARBA00022898"/>
    </source>
</evidence>